<keyword evidence="3" id="KW-1185">Reference proteome</keyword>
<protein>
    <submittedName>
        <fullName evidence="2">DoxX family protein</fullName>
    </submittedName>
</protein>
<feature type="transmembrane region" description="Helical" evidence="1">
    <location>
        <begin position="94"/>
        <end position="114"/>
    </location>
</feature>
<keyword evidence="1" id="KW-0472">Membrane</keyword>
<keyword evidence="1" id="KW-0812">Transmembrane</keyword>
<evidence type="ECO:0000313" key="2">
    <source>
        <dbReference type="EMBL" id="KIZ19189.1"/>
    </source>
</evidence>
<accession>A0A0D7CSH7</accession>
<dbReference type="RefSeq" id="WP_030068605.1">
    <property type="nucleotide sequence ID" value="NZ_JRKI01000003.1"/>
</dbReference>
<feature type="transmembrane region" description="Helical" evidence="1">
    <location>
        <begin position="121"/>
        <end position="139"/>
    </location>
</feature>
<dbReference type="Proteomes" id="UP000032458">
    <property type="component" value="Unassembled WGS sequence"/>
</dbReference>
<comment type="caution">
    <text evidence="2">The sequence shown here is derived from an EMBL/GenBank/DDBJ whole genome shotgun (WGS) entry which is preliminary data.</text>
</comment>
<evidence type="ECO:0000313" key="3">
    <source>
        <dbReference type="Proteomes" id="UP000032458"/>
    </source>
</evidence>
<gene>
    <name evidence="2" type="ORF">SNA_01140</name>
</gene>
<dbReference type="EMBL" id="JRKI01000003">
    <property type="protein sequence ID" value="KIZ19189.1"/>
    <property type="molecule type" value="Genomic_DNA"/>
</dbReference>
<keyword evidence="1" id="KW-1133">Transmembrane helix</keyword>
<reference evidence="2 3" key="1">
    <citation type="submission" date="2014-09" db="EMBL/GenBank/DDBJ databases">
        <title>Draft genome sequence of Streptomyces natalensis ATCC 27448, producer of the antifungal pimaricin.</title>
        <authorList>
            <person name="Mendes M.V."/>
            <person name="Beites T."/>
            <person name="Pires S."/>
            <person name="Santos C.L."/>
            <person name="Moradas-Ferreira P."/>
        </authorList>
    </citation>
    <scope>NUCLEOTIDE SEQUENCE [LARGE SCALE GENOMIC DNA]</scope>
    <source>
        <strain evidence="2 3">ATCC 27448</strain>
    </source>
</reference>
<name>A0A0D7CSH7_9ACTN</name>
<dbReference type="AlphaFoldDB" id="A0A0D7CSH7"/>
<evidence type="ECO:0000256" key="1">
    <source>
        <dbReference type="SAM" id="Phobius"/>
    </source>
</evidence>
<sequence length="150" mass="16713">MQTIWLDGPEWLAVLRIGLGLWWLESWRHKDKKDWFAGGGIAWAAGVADRHRWSVVRTGFDRIVKPRPRLMAYVVAHAELALGLGLTVGFLTPVALACGLVLNLLYLVLMIHDWGEQGQNLMMALISATGLFAMSWQTWSLDSALGLFPG</sequence>
<proteinExistence type="predicted"/>
<dbReference type="PATRIC" id="fig|1240678.4.peg.248"/>
<organism evidence="2 3">
    <name type="scientific">Streptomyces natalensis ATCC 27448</name>
    <dbReference type="NCBI Taxonomy" id="1240678"/>
    <lineage>
        <taxon>Bacteria</taxon>
        <taxon>Bacillati</taxon>
        <taxon>Actinomycetota</taxon>
        <taxon>Actinomycetes</taxon>
        <taxon>Kitasatosporales</taxon>
        <taxon>Streptomycetaceae</taxon>
        <taxon>Streptomyces</taxon>
    </lineage>
</organism>